<dbReference type="Pfam" id="PF13557">
    <property type="entry name" value="Phenol_MetA_deg"/>
    <property type="match status" value="1"/>
</dbReference>
<accession>A0A5B9WF03</accession>
<keyword evidence="1" id="KW-0732">Signal</keyword>
<sequence length="381" mass="41862" precursor="true">MTDRAPKTGRGLAAPARRALLALAIVAGGGLARAQGPEDAPPAAGPADVGSVLRDRLEDTALSGEAPAFSYPDAHADPAAIYRDRYGATREDADPFLFPRLVNLIFEDRWLLNERDPAKAVRNRMARRLEADIRDPAPDTANFPNSAYTIAKGRVYIENSPLGLYAASPNRLQARVYQWEYLLRYGLTDNLELRIFSNGLTYQARERGQAPIFGYSPLTFDFKANFWEENTRYHIPAMGLEVYLQTTLGSQSLAAGTQPSVNLLFDHSLPLGLDLEYNFGMTGVQNGQGQITYQFSYQWSLQREVVKDFDVFFHGFYNAAALPRLLQFQGGPGLAIPQVTVLGGGGLWTVNDRLAVFGSYNFGITDGAPRTIALMGFAVAL</sequence>
<dbReference type="Proteomes" id="UP000324233">
    <property type="component" value="Chromosome"/>
</dbReference>
<dbReference type="OrthoDB" id="5563099at2"/>
<feature type="chain" id="PRO_5022864239" description="MetA-pathway of phenol degradation" evidence="1">
    <location>
        <begin position="35"/>
        <end position="381"/>
    </location>
</feature>
<dbReference type="RefSeq" id="WP_148598505.1">
    <property type="nucleotide sequence ID" value="NZ_CP042997.1"/>
</dbReference>
<evidence type="ECO:0000256" key="1">
    <source>
        <dbReference type="SAM" id="SignalP"/>
    </source>
</evidence>
<dbReference type="KEGG" id="agv:OJF2_77740"/>
<evidence type="ECO:0008006" key="4">
    <source>
        <dbReference type="Google" id="ProtNLM"/>
    </source>
</evidence>
<evidence type="ECO:0000313" key="3">
    <source>
        <dbReference type="Proteomes" id="UP000324233"/>
    </source>
</evidence>
<reference evidence="2 3" key="1">
    <citation type="submission" date="2019-08" db="EMBL/GenBank/DDBJ databases">
        <title>Deep-cultivation of Planctomycetes and their phenomic and genomic characterization uncovers novel biology.</title>
        <authorList>
            <person name="Wiegand S."/>
            <person name="Jogler M."/>
            <person name="Boedeker C."/>
            <person name="Pinto D."/>
            <person name="Vollmers J."/>
            <person name="Rivas-Marin E."/>
            <person name="Kohn T."/>
            <person name="Peeters S.H."/>
            <person name="Heuer A."/>
            <person name="Rast P."/>
            <person name="Oberbeckmann S."/>
            <person name="Bunk B."/>
            <person name="Jeske O."/>
            <person name="Meyerdierks A."/>
            <person name="Storesund J.E."/>
            <person name="Kallscheuer N."/>
            <person name="Luecker S."/>
            <person name="Lage O.M."/>
            <person name="Pohl T."/>
            <person name="Merkel B.J."/>
            <person name="Hornburger P."/>
            <person name="Mueller R.-W."/>
            <person name="Bruemmer F."/>
            <person name="Labrenz M."/>
            <person name="Spormann A.M."/>
            <person name="Op den Camp H."/>
            <person name="Overmann J."/>
            <person name="Amann R."/>
            <person name="Jetten M.S.M."/>
            <person name="Mascher T."/>
            <person name="Medema M.H."/>
            <person name="Devos D.P."/>
            <person name="Kaster A.-K."/>
            <person name="Ovreas L."/>
            <person name="Rohde M."/>
            <person name="Galperin M.Y."/>
            <person name="Jogler C."/>
        </authorList>
    </citation>
    <scope>NUCLEOTIDE SEQUENCE [LARGE SCALE GENOMIC DNA]</scope>
    <source>
        <strain evidence="2 3">OJF2</strain>
    </source>
</reference>
<protein>
    <recommendedName>
        <fullName evidence="4">MetA-pathway of phenol degradation</fullName>
    </recommendedName>
</protein>
<keyword evidence="3" id="KW-1185">Reference proteome</keyword>
<gene>
    <name evidence="2" type="ORF">OJF2_77740</name>
</gene>
<evidence type="ECO:0000313" key="2">
    <source>
        <dbReference type="EMBL" id="QEH39162.1"/>
    </source>
</evidence>
<proteinExistence type="predicted"/>
<feature type="signal peptide" evidence="1">
    <location>
        <begin position="1"/>
        <end position="34"/>
    </location>
</feature>
<dbReference type="EMBL" id="CP042997">
    <property type="protein sequence ID" value="QEH39162.1"/>
    <property type="molecule type" value="Genomic_DNA"/>
</dbReference>
<dbReference type="InterPro" id="IPR025737">
    <property type="entry name" value="FApF"/>
</dbReference>
<dbReference type="AlphaFoldDB" id="A0A5B9WF03"/>
<name>A0A5B9WF03_9BACT</name>
<organism evidence="2 3">
    <name type="scientific">Aquisphaera giovannonii</name>
    <dbReference type="NCBI Taxonomy" id="406548"/>
    <lineage>
        <taxon>Bacteria</taxon>
        <taxon>Pseudomonadati</taxon>
        <taxon>Planctomycetota</taxon>
        <taxon>Planctomycetia</taxon>
        <taxon>Isosphaerales</taxon>
        <taxon>Isosphaeraceae</taxon>
        <taxon>Aquisphaera</taxon>
    </lineage>
</organism>